<comment type="caution">
    <text evidence="2">The sequence shown here is derived from an EMBL/GenBank/DDBJ whole genome shotgun (WGS) entry which is preliminary data.</text>
</comment>
<dbReference type="InterPro" id="IPR048824">
    <property type="entry name" value="Cas3-like_C"/>
</dbReference>
<dbReference type="Pfam" id="PF21802">
    <property type="entry name" value="Cas3-like_C"/>
    <property type="match status" value="1"/>
</dbReference>
<gene>
    <name evidence="2" type="ORF">SDC9_182503</name>
</gene>
<name>A0A645HA60_9ZZZZ</name>
<proteinExistence type="predicted"/>
<feature type="domain" description="CRISPR-associated Cas3 subtype I-F/YPEST-like C-terminal" evidence="1">
    <location>
        <begin position="17"/>
        <end position="73"/>
    </location>
</feature>
<accession>A0A645HA60</accession>
<reference evidence="2" key="1">
    <citation type="submission" date="2019-08" db="EMBL/GenBank/DDBJ databases">
        <authorList>
            <person name="Kucharzyk K."/>
            <person name="Murdoch R.W."/>
            <person name="Higgins S."/>
            <person name="Loffler F."/>
        </authorList>
    </citation>
    <scope>NUCLEOTIDE SEQUENCE</scope>
</reference>
<dbReference type="AlphaFoldDB" id="A0A645HA60"/>
<dbReference type="EMBL" id="VSSQ01088334">
    <property type="protein sequence ID" value="MPN35009.1"/>
    <property type="molecule type" value="Genomic_DNA"/>
</dbReference>
<protein>
    <recommendedName>
        <fullName evidence="1">CRISPR-associated Cas3 subtype I-F/YPEST-like C-terminal domain-containing protein</fullName>
    </recommendedName>
</protein>
<sequence length="75" mass="8566">MKIEDGRNHRIDDVQVTGTRMTPWGVTDYMAELAALAEERDMTLEACAERYGTVTLPKNPQGWRFHPALGFTRNQ</sequence>
<evidence type="ECO:0000259" key="1">
    <source>
        <dbReference type="Pfam" id="PF21802"/>
    </source>
</evidence>
<organism evidence="2">
    <name type="scientific">bioreactor metagenome</name>
    <dbReference type="NCBI Taxonomy" id="1076179"/>
    <lineage>
        <taxon>unclassified sequences</taxon>
        <taxon>metagenomes</taxon>
        <taxon>ecological metagenomes</taxon>
    </lineage>
</organism>
<evidence type="ECO:0000313" key="2">
    <source>
        <dbReference type="EMBL" id="MPN35009.1"/>
    </source>
</evidence>